<dbReference type="PANTHER" id="PTHR23015">
    <property type="entry name" value="UNCHARACTERIZED C.ELEGANS PROTEIN"/>
    <property type="match status" value="1"/>
</dbReference>
<evidence type="ECO:0000259" key="1">
    <source>
        <dbReference type="PROSITE" id="PS50181"/>
    </source>
</evidence>
<dbReference type="Pfam" id="PF00646">
    <property type="entry name" value="F-box"/>
    <property type="match status" value="1"/>
</dbReference>
<organism evidence="2 3">
    <name type="scientific">Caenorhabditis elegans</name>
    <dbReference type="NCBI Taxonomy" id="6239"/>
    <lineage>
        <taxon>Eukaryota</taxon>
        <taxon>Metazoa</taxon>
        <taxon>Ecdysozoa</taxon>
        <taxon>Nematoda</taxon>
        <taxon>Chromadorea</taxon>
        <taxon>Rhabditida</taxon>
        <taxon>Rhabditina</taxon>
        <taxon>Rhabditomorpha</taxon>
        <taxon>Rhabditoidea</taxon>
        <taxon>Rhabditidae</taxon>
        <taxon>Peloderinae</taxon>
        <taxon>Caenorhabditis</taxon>
    </lineage>
</organism>
<evidence type="ECO:0000313" key="3">
    <source>
        <dbReference type="Proteomes" id="UP000001940"/>
    </source>
</evidence>
<dbReference type="WormBase" id="T12B5.2">
    <property type="protein sequence ID" value="CE20060"/>
    <property type="gene ID" value="WBGene00020449"/>
    <property type="gene designation" value="fbxa-54"/>
</dbReference>
<dbReference type="STRING" id="6239.T12B5.2.1"/>
<dbReference type="SUPFAM" id="SSF81383">
    <property type="entry name" value="F-box domain"/>
    <property type="match status" value="1"/>
</dbReference>
<sequence>MPSINPDAQRALTEKRGKELDKWIEMKCVRFMSGIEPFSPTLSDLPTEIIHHVVEKMQSIDRLRARKVCRSLRSAVNKFGLRFDHILLYLQKESIEIWLGRPKTIYTTAANGSLSVIHNRQEKLIDGENFVERAAKDFKIVSNHAREIKIWKNTYDRRDIFTTFTAFLCSKKCILVEELILWDFSLDEILTILSCFDANVLKKLELQWIESVDQFKRITRLEHWENTEELKIWVSNFDSAIIVYCFHFKCFDIHKLDEFPAHIAIQIRDDLLRSSTFHSCNISFDKSKSNPIEIARMFQPDYVGGNEFKIEFSNGNDKFDISLWNFDANNYQLNVKRL</sequence>
<proteinExistence type="evidence at protein level"/>
<dbReference type="PANTHER" id="PTHR23015:SF4">
    <property type="entry name" value="DUF38 DOMAIN-CONTAINING PROTEIN-RELATED"/>
    <property type="match status" value="1"/>
</dbReference>
<dbReference type="OrthoDB" id="2095648at2759"/>
<evidence type="ECO:0007829" key="5">
    <source>
        <dbReference type="PeptideAtlas" id="Q9TZ21"/>
    </source>
</evidence>
<dbReference type="EMBL" id="BX284603">
    <property type="protein sequence ID" value="CCD73251.1"/>
    <property type="molecule type" value="Genomic_DNA"/>
</dbReference>
<dbReference type="PeptideAtlas" id="Q9TZ21"/>
<keyword evidence="5" id="KW-1267">Proteomics identification</keyword>
<dbReference type="Gene3D" id="1.20.1280.50">
    <property type="match status" value="1"/>
</dbReference>
<dbReference type="AlphaFoldDB" id="Q9TZ21"/>
<dbReference type="Proteomes" id="UP000001940">
    <property type="component" value="Chromosome III"/>
</dbReference>
<dbReference type="GeneID" id="188441"/>
<dbReference type="PROSITE" id="PS50181">
    <property type="entry name" value="FBOX"/>
    <property type="match status" value="1"/>
</dbReference>
<dbReference type="InterPro" id="IPR040161">
    <property type="entry name" value="FB224"/>
</dbReference>
<dbReference type="Bgee" id="WBGene00020449">
    <property type="expression patterns" value="Expressed in larva and 2 other cell types or tissues"/>
</dbReference>
<dbReference type="PIR" id="T33683">
    <property type="entry name" value="T33683"/>
</dbReference>
<dbReference type="PaxDb" id="6239-T12B5.2"/>
<dbReference type="SMART" id="SM00256">
    <property type="entry name" value="FBOX"/>
    <property type="match status" value="1"/>
</dbReference>
<dbReference type="InParanoid" id="Q9TZ21"/>
<gene>
    <name evidence="2 4" type="primary">fbxa-54</name>
    <name evidence="2" type="ORF">CELE_T12B5.2</name>
    <name evidence="4" type="ORF">T12B5.2</name>
</gene>
<reference evidence="2 3" key="1">
    <citation type="journal article" date="1998" name="Science">
        <title>Genome sequence of the nematode C. elegans: a platform for investigating biology.</title>
        <authorList>
            <consortium name="The C. elegans sequencing consortium"/>
            <person name="Sulson J.E."/>
            <person name="Waterston R."/>
        </authorList>
    </citation>
    <scope>NUCLEOTIDE SEQUENCE [LARGE SCALE GENOMIC DNA]</scope>
    <source>
        <strain evidence="2 3">Bristol N2</strain>
    </source>
</reference>
<dbReference type="FunCoup" id="Q9TZ21">
    <property type="interactions" value="369"/>
</dbReference>
<name>Q9TZ21_CAEEL</name>
<feature type="domain" description="F-box" evidence="1">
    <location>
        <begin position="39"/>
        <end position="86"/>
    </location>
</feature>
<protein>
    <submittedName>
        <fullName evidence="2">F-box domain-containing protein</fullName>
    </submittedName>
</protein>
<dbReference type="InterPro" id="IPR036047">
    <property type="entry name" value="F-box-like_dom_sf"/>
</dbReference>
<dbReference type="InterPro" id="IPR002900">
    <property type="entry name" value="DUF38/FTH_CAE_spp"/>
</dbReference>
<dbReference type="RefSeq" id="NP_497305.1">
    <property type="nucleotide sequence ID" value="NM_064904.5"/>
</dbReference>
<evidence type="ECO:0000313" key="2">
    <source>
        <dbReference type="EMBL" id="CCD73251.1"/>
    </source>
</evidence>
<accession>Q9TZ21</accession>
<dbReference type="CTD" id="188441"/>
<dbReference type="Pfam" id="PF01827">
    <property type="entry name" value="FTH"/>
    <property type="match status" value="1"/>
</dbReference>
<dbReference type="HOGENOM" id="CLU_030831_3_1_1"/>
<dbReference type="UCSC" id="T12B5.2">
    <property type="organism name" value="c. elegans"/>
</dbReference>
<keyword evidence="3" id="KW-1185">Reference proteome</keyword>
<dbReference type="AGR" id="WB:WBGene00020449"/>
<dbReference type="PhylomeDB" id="Q9TZ21"/>
<evidence type="ECO:0000313" key="4">
    <source>
        <dbReference type="WormBase" id="T12B5.2"/>
    </source>
</evidence>
<dbReference type="KEGG" id="cel:CELE_T12B5.2"/>
<dbReference type="InterPro" id="IPR001810">
    <property type="entry name" value="F-box_dom"/>
</dbReference>
<dbReference type="CDD" id="cd22150">
    <property type="entry name" value="F-box_CeFBXA-like"/>
    <property type="match status" value="1"/>
</dbReference>